<feature type="transmembrane region" description="Helical" evidence="6">
    <location>
        <begin position="215"/>
        <end position="234"/>
    </location>
</feature>
<proteinExistence type="inferred from homology"/>
<keyword evidence="4 6" id="KW-1133">Transmembrane helix</keyword>
<dbReference type="GO" id="GO:0016020">
    <property type="term" value="C:membrane"/>
    <property type="evidence" value="ECO:0007669"/>
    <property type="project" value="UniProtKB-SubCell"/>
</dbReference>
<feature type="domain" description="EamA" evidence="7">
    <location>
        <begin position="149"/>
        <end position="281"/>
    </location>
</feature>
<dbReference type="InterPro" id="IPR000620">
    <property type="entry name" value="EamA_dom"/>
</dbReference>
<evidence type="ECO:0000259" key="7">
    <source>
        <dbReference type="Pfam" id="PF00892"/>
    </source>
</evidence>
<dbReference type="STRING" id="1004.SAMN05661012_02555"/>
<feature type="transmembrane region" description="Helical" evidence="6">
    <location>
        <begin position="92"/>
        <end position="113"/>
    </location>
</feature>
<feature type="transmembrane region" description="Helical" evidence="6">
    <location>
        <begin position="147"/>
        <end position="168"/>
    </location>
</feature>
<keyword evidence="3 6" id="KW-0812">Transmembrane</keyword>
<feature type="transmembrane region" description="Helical" evidence="6">
    <location>
        <begin position="30"/>
        <end position="52"/>
    </location>
</feature>
<dbReference type="InterPro" id="IPR050638">
    <property type="entry name" value="AA-Vitamin_Transporters"/>
</dbReference>
<gene>
    <name evidence="8" type="ORF">SAMN05661012_02555</name>
    <name evidence="9" type="ORF">SR876_16940</name>
</gene>
<dbReference type="Proteomes" id="UP001326715">
    <property type="component" value="Chromosome"/>
</dbReference>
<reference evidence="9 11" key="2">
    <citation type="submission" date="2023-11" db="EMBL/GenBank/DDBJ databases">
        <title>MicrobeMod: A computational toolkit for identifying prokaryotic methylation and restriction-modification with nanopore sequencing.</title>
        <authorList>
            <person name="Crits-Christoph A."/>
            <person name="Kang S.C."/>
            <person name="Lee H."/>
            <person name="Ostrov N."/>
        </authorList>
    </citation>
    <scope>NUCLEOTIDE SEQUENCE [LARGE SCALE GENOMIC DNA]</scope>
    <source>
        <strain evidence="9 11">ATCC 23090</strain>
    </source>
</reference>
<dbReference type="EMBL" id="FPIZ01000007">
    <property type="protein sequence ID" value="SFW56277.1"/>
    <property type="molecule type" value="Genomic_DNA"/>
</dbReference>
<feature type="domain" description="EamA" evidence="7">
    <location>
        <begin position="4"/>
        <end position="137"/>
    </location>
</feature>
<keyword evidence="5 6" id="KW-0472">Membrane</keyword>
<name>A0A1K1Q9A0_9BACT</name>
<evidence type="ECO:0000256" key="3">
    <source>
        <dbReference type="ARBA" id="ARBA00022692"/>
    </source>
</evidence>
<dbReference type="EMBL" id="CP140154">
    <property type="protein sequence ID" value="WQG86626.1"/>
    <property type="molecule type" value="Genomic_DNA"/>
</dbReference>
<dbReference type="Proteomes" id="UP000183788">
    <property type="component" value="Unassembled WGS sequence"/>
</dbReference>
<dbReference type="SUPFAM" id="SSF103481">
    <property type="entry name" value="Multidrug resistance efflux transporter EmrE"/>
    <property type="match status" value="2"/>
</dbReference>
<dbReference type="AlphaFoldDB" id="A0A1K1Q9A0"/>
<feature type="transmembrane region" description="Helical" evidence="6">
    <location>
        <begin position="68"/>
        <end position="86"/>
    </location>
</feature>
<comment type="similarity">
    <text evidence="2">Belongs to the EamA transporter family.</text>
</comment>
<evidence type="ECO:0000256" key="5">
    <source>
        <dbReference type="ARBA" id="ARBA00023136"/>
    </source>
</evidence>
<evidence type="ECO:0000256" key="2">
    <source>
        <dbReference type="ARBA" id="ARBA00007362"/>
    </source>
</evidence>
<evidence type="ECO:0000256" key="4">
    <source>
        <dbReference type="ARBA" id="ARBA00022989"/>
    </source>
</evidence>
<evidence type="ECO:0000313" key="9">
    <source>
        <dbReference type="EMBL" id="WQG86626.1"/>
    </source>
</evidence>
<evidence type="ECO:0000313" key="11">
    <source>
        <dbReference type="Proteomes" id="UP001326715"/>
    </source>
</evidence>
<feature type="transmembrane region" description="Helical" evidence="6">
    <location>
        <begin position="264"/>
        <end position="282"/>
    </location>
</feature>
<sequence length="291" mass="32408">MRQVVFGVLFAMLWASASVATKIGIRSAEPLILANFRFFLAGGGMLLFAYLIQRGRHRMPRGDEWKQLLTFGFLNTTLYLSFYVIAMKSVSAGIGTLATATNPLFIMAISAIWLKRPLKWYEVTGMFLGLSGVAIATYPSLAQSHGSLAGLIILLTGMLSVSAATVYYSRVKWELSNLVINGWQVFLGGLMLLPFTCFTSDFSATKYDLNFWGGLLWLVLPVSVTALQLFFYLVKRDAVRASLWLFLCPVFGFIYAAILLHEAITWFTWVGTVLVIGGLYLGQREKFAKKN</sequence>
<feature type="transmembrane region" description="Helical" evidence="6">
    <location>
        <begin position="241"/>
        <end position="258"/>
    </location>
</feature>
<evidence type="ECO:0000313" key="8">
    <source>
        <dbReference type="EMBL" id="SFW56277.1"/>
    </source>
</evidence>
<dbReference type="RefSeq" id="WP_072360544.1">
    <property type="nucleotide sequence ID" value="NZ_CBHWAX010000030.1"/>
</dbReference>
<evidence type="ECO:0000313" key="10">
    <source>
        <dbReference type="Proteomes" id="UP000183788"/>
    </source>
</evidence>
<dbReference type="InterPro" id="IPR037185">
    <property type="entry name" value="EmrE-like"/>
</dbReference>
<feature type="transmembrane region" description="Helical" evidence="6">
    <location>
        <begin position="175"/>
        <end position="195"/>
    </location>
</feature>
<comment type="subcellular location">
    <subcellularLocation>
        <location evidence="1">Membrane</location>
        <topology evidence="1">Multi-pass membrane protein</topology>
    </subcellularLocation>
</comment>
<dbReference type="PANTHER" id="PTHR32322">
    <property type="entry name" value="INNER MEMBRANE TRANSPORTER"/>
    <property type="match status" value="1"/>
</dbReference>
<protein>
    <submittedName>
        <fullName evidence="9">EamA family transporter</fullName>
    </submittedName>
    <submittedName>
        <fullName evidence="8">Permease of the drug/metabolite transporter (DMT) superfamily</fullName>
    </submittedName>
</protein>
<keyword evidence="11" id="KW-1185">Reference proteome</keyword>
<dbReference type="OrthoDB" id="1098926at2"/>
<organism evidence="8 10">
    <name type="scientific">Chitinophaga sancti</name>
    <dbReference type="NCBI Taxonomy" id="1004"/>
    <lineage>
        <taxon>Bacteria</taxon>
        <taxon>Pseudomonadati</taxon>
        <taxon>Bacteroidota</taxon>
        <taxon>Chitinophagia</taxon>
        <taxon>Chitinophagales</taxon>
        <taxon>Chitinophagaceae</taxon>
        <taxon>Chitinophaga</taxon>
    </lineage>
</organism>
<dbReference type="PANTHER" id="PTHR32322:SF2">
    <property type="entry name" value="EAMA DOMAIN-CONTAINING PROTEIN"/>
    <property type="match status" value="1"/>
</dbReference>
<evidence type="ECO:0000256" key="6">
    <source>
        <dbReference type="SAM" id="Phobius"/>
    </source>
</evidence>
<feature type="transmembrane region" description="Helical" evidence="6">
    <location>
        <begin position="120"/>
        <end position="141"/>
    </location>
</feature>
<dbReference type="Pfam" id="PF00892">
    <property type="entry name" value="EamA"/>
    <property type="match status" value="2"/>
</dbReference>
<reference evidence="8 10" key="1">
    <citation type="submission" date="2016-11" db="EMBL/GenBank/DDBJ databases">
        <authorList>
            <person name="Jaros S."/>
            <person name="Januszkiewicz K."/>
            <person name="Wedrychowicz H."/>
        </authorList>
    </citation>
    <scope>NUCLEOTIDE SEQUENCE [LARGE SCALE GENOMIC DNA]</scope>
    <source>
        <strain evidence="8 10">DSM 784</strain>
    </source>
</reference>
<evidence type="ECO:0000256" key="1">
    <source>
        <dbReference type="ARBA" id="ARBA00004141"/>
    </source>
</evidence>
<accession>A0A1K1Q9A0</accession>